<keyword evidence="2" id="KW-1185">Reference proteome</keyword>
<name>A0A937CXL6_9HYPH</name>
<dbReference type="EMBL" id="JAEQMY010000011">
    <property type="protein sequence ID" value="MBL0404264.1"/>
    <property type="molecule type" value="Genomic_DNA"/>
</dbReference>
<evidence type="ECO:0000313" key="2">
    <source>
        <dbReference type="Proteomes" id="UP000605848"/>
    </source>
</evidence>
<organism evidence="1 2">
    <name type="scientific">Microvirga aerilata</name>
    <dbReference type="NCBI Taxonomy" id="670292"/>
    <lineage>
        <taxon>Bacteria</taxon>
        <taxon>Pseudomonadati</taxon>
        <taxon>Pseudomonadota</taxon>
        <taxon>Alphaproteobacteria</taxon>
        <taxon>Hyphomicrobiales</taxon>
        <taxon>Methylobacteriaceae</taxon>
        <taxon>Microvirga</taxon>
    </lineage>
</organism>
<dbReference type="Proteomes" id="UP000605848">
    <property type="component" value="Unassembled WGS sequence"/>
</dbReference>
<reference evidence="1" key="1">
    <citation type="submission" date="2021-01" db="EMBL/GenBank/DDBJ databases">
        <title>Microvirga sp.</title>
        <authorList>
            <person name="Kim M.K."/>
        </authorList>
    </citation>
    <scope>NUCLEOTIDE SEQUENCE</scope>
    <source>
        <strain evidence="1">5420S-16</strain>
    </source>
</reference>
<protein>
    <submittedName>
        <fullName evidence="1">Uncharacterized protein</fullName>
    </submittedName>
</protein>
<comment type="caution">
    <text evidence="1">The sequence shown here is derived from an EMBL/GenBank/DDBJ whole genome shotgun (WGS) entry which is preliminary data.</text>
</comment>
<evidence type="ECO:0000313" key="1">
    <source>
        <dbReference type="EMBL" id="MBL0404264.1"/>
    </source>
</evidence>
<dbReference type="RefSeq" id="WP_202058772.1">
    <property type="nucleotide sequence ID" value="NZ_JAEQMY010000011.1"/>
</dbReference>
<dbReference type="AlphaFoldDB" id="A0A937CXL6"/>
<sequence length="49" mass="5437">MSRALHAVYVSDAAILGPRCTGLIRASLWSRRNENGDITGFMYDLQPGR</sequence>
<gene>
    <name evidence="1" type="ORF">JKG68_09820</name>
</gene>
<proteinExistence type="predicted"/>
<accession>A0A937CXL6</accession>